<dbReference type="InterPro" id="IPR050288">
    <property type="entry name" value="Cellulose_deg_GH3"/>
</dbReference>
<comment type="caution">
    <text evidence="21">The sequence shown here is derived from an EMBL/GenBank/DDBJ whole genome shotgun (WGS) entry which is preliminary data.</text>
</comment>
<keyword evidence="8" id="KW-0378">Hydrolase</keyword>
<reference evidence="21" key="1">
    <citation type="submission" date="2022-11" db="EMBL/GenBank/DDBJ databases">
        <authorList>
            <person name="Petersen C."/>
        </authorList>
    </citation>
    <scope>NUCLEOTIDE SEQUENCE</scope>
    <source>
        <strain evidence="21">IBT 29864</strain>
    </source>
</reference>
<evidence type="ECO:0000256" key="13">
    <source>
        <dbReference type="ARBA" id="ARBA00023326"/>
    </source>
</evidence>
<dbReference type="InterPro" id="IPR026891">
    <property type="entry name" value="Fn3-like"/>
</dbReference>
<keyword evidence="10" id="KW-0325">Glycoprotein</keyword>
<reference evidence="21" key="2">
    <citation type="journal article" date="2023" name="IMA Fungus">
        <title>Comparative genomic study of the Penicillium genus elucidates a diverse pangenome and 15 lateral gene transfer events.</title>
        <authorList>
            <person name="Petersen C."/>
            <person name="Sorensen T."/>
            <person name="Nielsen M.R."/>
            <person name="Sondergaard T.E."/>
            <person name="Sorensen J.L."/>
            <person name="Fitzpatrick D.A."/>
            <person name="Frisvad J.C."/>
            <person name="Nielsen K.L."/>
        </authorList>
    </citation>
    <scope>NUCLEOTIDE SEQUENCE</scope>
    <source>
        <strain evidence="21">IBT 29864</strain>
    </source>
</reference>
<keyword evidence="6" id="KW-0964">Secreted</keyword>
<dbReference type="PANTHER" id="PTHR42715:SF5">
    <property type="entry name" value="BETA-GLUCOSIDASE M-RELATED"/>
    <property type="match status" value="1"/>
</dbReference>
<dbReference type="Pfam" id="PF00933">
    <property type="entry name" value="Glyco_hydro_3"/>
    <property type="match status" value="1"/>
</dbReference>
<comment type="function">
    <text evidence="14">Beta-glucosidases are one of a number of cellulolytic enzymes involved in the degradation of cellulosic biomass. Catalyzes the last step releasing glucose from the inhibitory cellobiose.</text>
</comment>
<dbReference type="Gene3D" id="3.20.20.300">
    <property type="entry name" value="Glycoside hydrolase, family 3, N-terminal domain"/>
    <property type="match status" value="1"/>
</dbReference>
<dbReference type="RefSeq" id="XP_056549854.1">
    <property type="nucleotide sequence ID" value="XM_056703894.1"/>
</dbReference>
<dbReference type="Proteomes" id="UP001147782">
    <property type="component" value="Unassembled WGS sequence"/>
</dbReference>
<keyword evidence="11" id="KW-0119">Carbohydrate metabolism</keyword>
<proteinExistence type="inferred from homology"/>
<dbReference type="Gene3D" id="2.60.40.10">
    <property type="entry name" value="Immunoglobulins"/>
    <property type="match status" value="1"/>
</dbReference>
<dbReference type="AlphaFoldDB" id="A0A9W9UV22"/>
<evidence type="ECO:0000256" key="3">
    <source>
        <dbReference type="ARBA" id="ARBA00004987"/>
    </source>
</evidence>
<evidence type="ECO:0000256" key="8">
    <source>
        <dbReference type="ARBA" id="ARBA00022801"/>
    </source>
</evidence>
<organism evidence="21 22">
    <name type="scientific">Penicillium cataractarum</name>
    <dbReference type="NCBI Taxonomy" id="2100454"/>
    <lineage>
        <taxon>Eukaryota</taxon>
        <taxon>Fungi</taxon>
        <taxon>Dikarya</taxon>
        <taxon>Ascomycota</taxon>
        <taxon>Pezizomycotina</taxon>
        <taxon>Eurotiomycetes</taxon>
        <taxon>Eurotiomycetidae</taxon>
        <taxon>Eurotiales</taxon>
        <taxon>Aspergillaceae</taxon>
        <taxon>Penicillium</taxon>
    </lineage>
</organism>
<comment type="similarity">
    <text evidence="4">Belongs to the glycosyl hydrolase 3 family.</text>
</comment>
<comment type="subcellular location">
    <subcellularLocation>
        <location evidence="2">Secreted</location>
    </subcellularLocation>
</comment>
<evidence type="ECO:0000256" key="5">
    <source>
        <dbReference type="ARBA" id="ARBA00012744"/>
    </source>
</evidence>
<evidence type="ECO:0000256" key="6">
    <source>
        <dbReference type="ARBA" id="ARBA00022525"/>
    </source>
</evidence>
<comment type="pathway">
    <text evidence="3">Glycan metabolism; cellulose degradation.</text>
</comment>
<dbReference type="EMBL" id="JAPZBS010000009">
    <property type="protein sequence ID" value="KAJ5358568.1"/>
    <property type="molecule type" value="Genomic_DNA"/>
</dbReference>
<dbReference type="SUPFAM" id="SSF52279">
    <property type="entry name" value="Beta-D-glucan exohydrolase, C-terminal domain"/>
    <property type="match status" value="1"/>
</dbReference>
<dbReference type="GO" id="GO:0005576">
    <property type="term" value="C:extracellular region"/>
    <property type="evidence" value="ECO:0007669"/>
    <property type="project" value="UniProtKB-SubCell"/>
</dbReference>
<sequence length="776" mass="84179">MWDKSPAFALLQLAGVALSAPSGGANSTSYITSDTVFYGLSPPVYPSPDANGTGDWAASYAKARAFGAQLSLEEKVNMTSGASSTLVNNGCSGNIQPIERLGFPGMCVTDAGQGVRNADFVNGWSTGLHAGASWNKELVRERAIHLGTEFRVKGANMMLGPVVGPMGRIATGGRVWETFSVDPYLAGKLVYSTVVGVQSVGVATSTKHFIGNEQETNRMPSTDDNGLYVQAVSSNIDDKTLHDYYLWPFMDALVAGTASVMCSYQRLNNSYSCQNSKLINGILKTELGFQGYVISDWTAQHAGVASANAGLDLAMPDEGFWMANLTQAVNNGSVAVSRLDDMVTRLMATWYYLDQNSTVPSPGIGIPTNLQSEHAVVNALTLKSKDTLLKSAIEGHVLVKNENNALPLKKPQMISVFGYDAVAPTSLDFSSTIYTTTPSYVNYTLWCAGGSGASNPPYIDAPIDALKRQAREDSTQVAWDFESQDPTVDTSSEACLVFLNAYAIEGADRVNLRDSYSDTLVTNVASKCNNTIVVIHNSGIRLVDTFIEHPNVTAVIFAHMPGQDTGGALADLLYGRSNAFGRLPYTVAKDESDYGALLFPAEPAGIYKMFPQSNYKEGSYLDYRAFDQKNITPRYEFGFGLTYTTFEYSGLKIELKKKASFAAYPPTKVIRQGGNVNLWTELVTISVTLENTGPVAGDEVPQLYLGIPNAPARQLRGFEKVTIEAGKKTRVEFSVTRRDMSVWDVVHQEWHLQSGEYRVYVGRSSRDLPLTGSFSV</sequence>
<evidence type="ECO:0000256" key="16">
    <source>
        <dbReference type="ARBA" id="ARBA00041282"/>
    </source>
</evidence>
<keyword evidence="12" id="KW-0326">Glycosidase</keyword>
<keyword evidence="13" id="KW-0624">Polysaccharide degradation</keyword>
<evidence type="ECO:0000313" key="22">
    <source>
        <dbReference type="Proteomes" id="UP001147782"/>
    </source>
</evidence>
<evidence type="ECO:0000256" key="17">
    <source>
        <dbReference type="ARBA" id="ARBA00041589"/>
    </source>
</evidence>
<dbReference type="InterPro" id="IPR002772">
    <property type="entry name" value="Glyco_hydro_3_C"/>
</dbReference>
<dbReference type="OrthoDB" id="416222at2759"/>
<dbReference type="EC" id="3.2.1.21" evidence="5"/>
<evidence type="ECO:0000256" key="9">
    <source>
        <dbReference type="ARBA" id="ARBA00023001"/>
    </source>
</evidence>
<dbReference type="GO" id="GO:0008422">
    <property type="term" value="F:beta-glucosidase activity"/>
    <property type="evidence" value="ECO:0007669"/>
    <property type="project" value="UniProtKB-EC"/>
</dbReference>
<dbReference type="InterPro" id="IPR017853">
    <property type="entry name" value="GH"/>
</dbReference>
<dbReference type="Pfam" id="PF14310">
    <property type="entry name" value="Fn3-like"/>
    <property type="match status" value="1"/>
</dbReference>
<evidence type="ECO:0000256" key="15">
    <source>
        <dbReference type="ARBA" id="ARBA00039571"/>
    </source>
</evidence>
<dbReference type="PRINTS" id="PR00133">
    <property type="entry name" value="GLHYDRLASE3"/>
</dbReference>
<evidence type="ECO:0000256" key="10">
    <source>
        <dbReference type="ARBA" id="ARBA00023180"/>
    </source>
</evidence>
<feature type="chain" id="PRO_5040729458" description="Probable beta-glucosidase M" evidence="19">
    <location>
        <begin position="20"/>
        <end position="776"/>
    </location>
</feature>
<evidence type="ECO:0000256" key="2">
    <source>
        <dbReference type="ARBA" id="ARBA00004613"/>
    </source>
</evidence>
<dbReference type="PANTHER" id="PTHR42715">
    <property type="entry name" value="BETA-GLUCOSIDASE"/>
    <property type="match status" value="1"/>
</dbReference>
<dbReference type="Pfam" id="PF01915">
    <property type="entry name" value="Glyco_hydro_3_C"/>
    <property type="match status" value="1"/>
</dbReference>
<comment type="catalytic activity">
    <reaction evidence="1">
        <text>Hydrolysis of terminal, non-reducing beta-D-glucosyl residues with release of beta-D-glucose.</text>
        <dbReference type="EC" id="3.2.1.21"/>
    </reaction>
</comment>
<dbReference type="FunFam" id="3.20.20.300:FF:000002">
    <property type="entry name" value="Probable beta-glucosidase"/>
    <property type="match status" value="1"/>
</dbReference>
<dbReference type="InterPro" id="IPR013783">
    <property type="entry name" value="Ig-like_fold"/>
</dbReference>
<feature type="domain" description="Fibronectin type III-like" evidence="20">
    <location>
        <begin position="699"/>
        <end position="765"/>
    </location>
</feature>
<accession>A0A9W9UV22</accession>
<evidence type="ECO:0000256" key="19">
    <source>
        <dbReference type="SAM" id="SignalP"/>
    </source>
</evidence>
<protein>
    <recommendedName>
        <fullName evidence="15">Probable beta-glucosidase M</fullName>
        <ecNumber evidence="5">3.2.1.21</ecNumber>
    </recommendedName>
    <alternativeName>
        <fullName evidence="16">Beta-D-glucoside glucohydrolase M</fullName>
    </alternativeName>
    <alternativeName>
        <fullName evidence="17">Cellobiase M</fullName>
    </alternativeName>
    <alternativeName>
        <fullName evidence="18">Gentiobiase M</fullName>
    </alternativeName>
</protein>
<dbReference type="GO" id="GO:0030245">
    <property type="term" value="P:cellulose catabolic process"/>
    <property type="evidence" value="ECO:0007669"/>
    <property type="project" value="UniProtKB-KW"/>
</dbReference>
<evidence type="ECO:0000259" key="20">
    <source>
        <dbReference type="SMART" id="SM01217"/>
    </source>
</evidence>
<keyword evidence="9" id="KW-0136">Cellulose degradation</keyword>
<evidence type="ECO:0000256" key="18">
    <source>
        <dbReference type="ARBA" id="ARBA00041805"/>
    </source>
</evidence>
<dbReference type="InterPro" id="IPR001764">
    <property type="entry name" value="Glyco_hydro_3_N"/>
</dbReference>
<evidence type="ECO:0000256" key="11">
    <source>
        <dbReference type="ARBA" id="ARBA00023277"/>
    </source>
</evidence>
<gene>
    <name evidence="21" type="ORF">N7496_010981</name>
</gene>
<evidence type="ECO:0000256" key="14">
    <source>
        <dbReference type="ARBA" id="ARBA00024983"/>
    </source>
</evidence>
<dbReference type="Gene3D" id="3.40.50.1700">
    <property type="entry name" value="Glycoside hydrolase family 3 C-terminal domain"/>
    <property type="match status" value="1"/>
</dbReference>
<evidence type="ECO:0000256" key="1">
    <source>
        <dbReference type="ARBA" id="ARBA00000448"/>
    </source>
</evidence>
<name>A0A9W9UV22_9EURO</name>
<evidence type="ECO:0000256" key="12">
    <source>
        <dbReference type="ARBA" id="ARBA00023295"/>
    </source>
</evidence>
<keyword evidence="22" id="KW-1185">Reference proteome</keyword>
<dbReference type="SMART" id="SM01217">
    <property type="entry name" value="Fn3_like"/>
    <property type="match status" value="1"/>
</dbReference>
<feature type="signal peptide" evidence="19">
    <location>
        <begin position="1"/>
        <end position="19"/>
    </location>
</feature>
<dbReference type="InterPro" id="IPR036881">
    <property type="entry name" value="Glyco_hydro_3_C_sf"/>
</dbReference>
<evidence type="ECO:0000256" key="4">
    <source>
        <dbReference type="ARBA" id="ARBA00005336"/>
    </source>
</evidence>
<dbReference type="FunFam" id="2.60.40.10:FF:000757">
    <property type="entry name" value="Beta-glucosidase G"/>
    <property type="match status" value="1"/>
</dbReference>
<keyword evidence="7 19" id="KW-0732">Signal</keyword>
<evidence type="ECO:0000313" key="21">
    <source>
        <dbReference type="EMBL" id="KAJ5358568.1"/>
    </source>
</evidence>
<dbReference type="SUPFAM" id="SSF51445">
    <property type="entry name" value="(Trans)glycosidases"/>
    <property type="match status" value="1"/>
</dbReference>
<dbReference type="InterPro" id="IPR036962">
    <property type="entry name" value="Glyco_hydro_3_N_sf"/>
</dbReference>
<dbReference type="GeneID" id="81443073"/>
<evidence type="ECO:0000256" key="7">
    <source>
        <dbReference type="ARBA" id="ARBA00022729"/>
    </source>
</evidence>